<keyword evidence="1" id="KW-0472">Membrane</keyword>
<dbReference type="Proteomes" id="UP000185151">
    <property type="component" value="Unassembled WGS sequence"/>
</dbReference>
<evidence type="ECO:0008006" key="4">
    <source>
        <dbReference type="Google" id="ProtNLM"/>
    </source>
</evidence>
<feature type="transmembrane region" description="Helical" evidence="1">
    <location>
        <begin position="136"/>
        <end position="153"/>
    </location>
</feature>
<evidence type="ECO:0000313" key="3">
    <source>
        <dbReference type="Proteomes" id="UP000185151"/>
    </source>
</evidence>
<dbReference type="EMBL" id="FSRU01000002">
    <property type="protein sequence ID" value="SIO59144.1"/>
    <property type="molecule type" value="Genomic_DNA"/>
</dbReference>
<protein>
    <recommendedName>
        <fullName evidence="4">O-antigen ligase-like membrane protein</fullName>
    </recommendedName>
</protein>
<sequence length="472" mass="49771">MDLSLAGGIVIGLGVLALLLPYQWAVYVMVASTLFGATEAVAFGGIGVLPASLFMLFFILRTLLREDSRAIWASISIGSPGFWLLLLVGYGCVSAVVFPRVLSDSTFVYAIDRTDTSTAQLALQPLGPVSGNLSQAVYLVGECFLYIAVSMTMRRRGASHTIADAFLFLSVLNVAAGAVDLLGGAAGVDLLDAIKTAQYSIIDDASIGSVRRISGTFSESSAFAGFSLPLFAFTANLWLLGYRRTLCGLLSLLTAGFILLSTSSTGYVGLAMYLIAFMSSRTGAITRASRARKLQVIAIGCVLVVLAAGVLVAIDSPIVATVADVVDHTLTNKMDSDSGVERSAWNMQSLVNFVDTFGLGAGLGSARASSFIAVTIGNLGMPGFVLFGAFVWRSIRQPRMRALVMENRIVGHATAQAMMAALIGSAISGTVFDLGPCFYMFSAATFSLLSTSVVRPDRQLRSTVRPSGGVFR</sequence>
<feature type="transmembrane region" description="Helical" evidence="1">
    <location>
        <begin position="221"/>
        <end position="240"/>
    </location>
</feature>
<gene>
    <name evidence="2" type="ORF">SAMN05444165_4410</name>
</gene>
<proteinExistence type="predicted"/>
<feature type="transmembrane region" description="Helical" evidence="1">
    <location>
        <begin position="413"/>
        <end position="432"/>
    </location>
</feature>
<dbReference type="AlphaFoldDB" id="A0A1N6KRI6"/>
<feature type="transmembrane region" description="Helical" evidence="1">
    <location>
        <begin position="81"/>
        <end position="102"/>
    </location>
</feature>
<accession>A0A1N6KRI6</accession>
<name>A0A1N6KRI6_9BURK</name>
<feature type="transmembrane region" description="Helical" evidence="1">
    <location>
        <begin position="252"/>
        <end position="275"/>
    </location>
</feature>
<feature type="transmembrane region" description="Helical" evidence="1">
    <location>
        <begin position="296"/>
        <end position="314"/>
    </location>
</feature>
<keyword evidence="1" id="KW-1133">Transmembrane helix</keyword>
<evidence type="ECO:0000256" key="1">
    <source>
        <dbReference type="SAM" id="Phobius"/>
    </source>
</evidence>
<evidence type="ECO:0000313" key="2">
    <source>
        <dbReference type="EMBL" id="SIO59144.1"/>
    </source>
</evidence>
<dbReference type="RefSeq" id="WP_074299169.1">
    <property type="nucleotide sequence ID" value="NZ_FSRU01000002.1"/>
</dbReference>
<feature type="transmembrane region" description="Helical" evidence="1">
    <location>
        <begin position="371"/>
        <end position="392"/>
    </location>
</feature>
<feature type="transmembrane region" description="Helical" evidence="1">
    <location>
        <begin position="41"/>
        <end position="60"/>
    </location>
</feature>
<organism evidence="2 3">
    <name type="scientific">Paraburkholderia phenazinium</name>
    <dbReference type="NCBI Taxonomy" id="60549"/>
    <lineage>
        <taxon>Bacteria</taxon>
        <taxon>Pseudomonadati</taxon>
        <taxon>Pseudomonadota</taxon>
        <taxon>Betaproteobacteria</taxon>
        <taxon>Burkholderiales</taxon>
        <taxon>Burkholderiaceae</taxon>
        <taxon>Paraburkholderia</taxon>
    </lineage>
</organism>
<reference evidence="2 3" key="1">
    <citation type="submission" date="2016-11" db="EMBL/GenBank/DDBJ databases">
        <authorList>
            <person name="Jaros S."/>
            <person name="Januszkiewicz K."/>
            <person name="Wedrychowicz H."/>
        </authorList>
    </citation>
    <scope>NUCLEOTIDE SEQUENCE [LARGE SCALE GENOMIC DNA]</scope>
    <source>
        <strain evidence="2 3">GAS95</strain>
    </source>
</reference>
<keyword evidence="1" id="KW-0812">Transmembrane</keyword>
<keyword evidence="3" id="KW-1185">Reference proteome</keyword>